<gene>
    <name evidence="1" type="ORF">KQX54_010764</name>
</gene>
<dbReference type="EMBL" id="JAHXZJ010000001">
    <property type="protein sequence ID" value="KAH0567569.1"/>
    <property type="molecule type" value="Genomic_DNA"/>
</dbReference>
<organism evidence="1 2">
    <name type="scientific">Cotesia glomerata</name>
    <name type="common">Lepidopteran parasitic wasp</name>
    <name type="synonym">Apanteles glomeratus</name>
    <dbReference type="NCBI Taxonomy" id="32391"/>
    <lineage>
        <taxon>Eukaryota</taxon>
        <taxon>Metazoa</taxon>
        <taxon>Ecdysozoa</taxon>
        <taxon>Arthropoda</taxon>
        <taxon>Hexapoda</taxon>
        <taxon>Insecta</taxon>
        <taxon>Pterygota</taxon>
        <taxon>Neoptera</taxon>
        <taxon>Endopterygota</taxon>
        <taxon>Hymenoptera</taxon>
        <taxon>Apocrita</taxon>
        <taxon>Ichneumonoidea</taxon>
        <taxon>Braconidae</taxon>
        <taxon>Microgastrinae</taxon>
        <taxon>Cotesia</taxon>
    </lineage>
</organism>
<proteinExistence type="predicted"/>
<dbReference type="Proteomes" id="UP000826195">
    <property type="component" value="Unassembled WGS sequence"/>
</dbReference>
<reference evidence="1 2" key="1">
    <citation type="journal article" date="2021" name="J. Hered.">
        <title>A chromosome-level genome assembly of the parasitoid wasp, Cotesia glomerata (Hymenoptera: Braconidae).</title>
        <authorList>
            <person name="Pinto B.J."/>
            <person name="Weis J.J."/>
            <person name="Gamble T."/>
            <person name="Ode P.J."/>
            <person name="Paul R."/>
            <person name="Zaspel J.M."/>
        </authorList>
    </citation>
    <scope>NUCLEOTIDE SEQUENCE [LARGE SCALE GENOMIC DNA]</scope>
    <source>
        <strain evidence="1">CgM1</strain>
    </source>
</reference>
<keyword evidence="2" id="KW-1185">Reference proteome</keyword>
<evidence type="ECO:0000313" key="2">
    <source>
        <dbReference type="Proteomes" id="UP000826195"/>
    </source>
</evidence>
<protein>
    <submittedName>
        <fullName evidence="1">Uncharacterized protein</fullName>
    </submittedName>
</protein>
<sequence>MFAIESIKITERVRDLRQCAEIRNKPLIGLVAIEVCMDRIDYTNTRVQRVAQNNMRYDLARDKPFASCE</sequence>
<evidence type="ECO:0000313" key="1">
    <source>
        <dbReference type="EMBL" id="KAH0567569.1"/>
    </source>
</evidence>
<comment type="caution">
    <text evidence="1">The sequence shown here is derived from an EMBL/GenBank/DDBJ whole genome shotgun (WGS) entry which is preliminary data.</text>
</comment>
<accession>A0AAV7J5R8</accession>
<name>A0AAV7J5R8_COTGL</name>
<dbReference type="AlphaFoldDB" id="A0AAV7J5R8"/>